<accession>A0A4Q4T6K8</accession>
<reference evidence="1 2" key="1">
    <citation type="submission" date="2018-06" db="EMBL/GenBank/DDBJ databases">
        <title>Complete Genomes of Monosporascus.</title>
        <authorList>
            <person name="Robinson A.J."/>
            <person name="Natvig D.O."/>
        </authorList>
    </citation>
    <scope>NUCLEOTIDE SEQUENCE [LARGE SCALE GENOMIC DNA]</scope>
    <source>
        <strain evidence="1 2">CBS 110550</strain>
    </source>
</reference>
<evidence type="ECO:0000313" key="2">
    <source>
        <dbReference type="Proteomes" id="UP000293360"/>
    </source>
</evidence>
<dbReference type="AlphaFoldDB" id="A0A4Q4T6K8"/>
<evidence type="ECO:0000313" key="1">
    <source>
        <dbReference type="EMBL" id="RYO99952.1"/>
    </source>
</evidence>
<dbReference type="EMBL" id="QJNU01000401">
    <property type="protein sequence ID" value="RYO99952.1"/>
    <property type="molecule type" value="Genomic_DNA"/>
</dbReference>
<protein>
    <submittedName>
        <fullName evidence="1">Uncharacterized protein</fullName>
    </submittedName>
</protein>
<keyword evidence="2" id="KW-1185">Reference proteome</keyword>
<comment type="caution">
    <text evidence="1">The sequence shown here is derived from an EMBL/GenBank/DDBJ whole genome shotgun (WGS) entry which is preliminary data.</text>
</comment>
<name>A0A4Q4T6K8_9PEZI</name>
<proteinExistence type="predicted"/>
<dbReference type="Proteomes" id="UP000293360">
    <property type="component" value="Unassembled WGS sequence"/>
</dbReference>
<organism evidence="1 2">
    <name type="scientific">Monosporascus ibericus</name>
    <dbReference type="NCBI Taxonomy" id="155417"/>
    <lineage>
        <taxon>Eukaryota</taxon>
        <taxon>Fungi</taxon>
        <taxon>Dikarya</taxon>
        <taxon>Ascomycota</taxon>
        <taxon>Pezizomycotina</taxon>
        <taxon>Sordariomycetes</taxon>
        <taxon>Xylariomycetidae</taxon>
        <taxon>Xylariales</taxon>
        <taxon>Xylariales incertae sedis</taxon>
        <taxon>Monosporascus</taxon>
    </lineage>
</organism>
<sequence>MTKQVTPILRHLTTDEEDGFDIAFKKIQPVIQGVADTDTENALVQKNAVESVDFALNSFEITPEKQRAIIDKIDGSQENLTPDEVNILKGIVSRTF</sequence>
<gene>
    <name evidence="1" type="ORF">DL764_006661</name>
</gene>